<keyword evidence="2" id="KW-0812">Transmembrane</keyword>
<dbReference type="PATRIC" id="fig|993516.3.peg.3703"/>
<dbReference type="GO" id="GO:0006508">
    <property type="term" value="P:proteolysis"/>
    <property type="evidence" value="ECO:0007669"/>
    <property type="project" value="InterPro"/>
</dbReference>
<evidence type="ECO:0000256" key="2">
    <source>
        <dbReference type="SAM" id="Phobius"/>
    </source>
</evidence>
<dbReference type="GO" id="GO:0004252">
    <property type="term" value="F:serine-type endopeptidase activity"/>
    <property type="evidence" value="ECO:0007669"/>
    <property type="project" value="InterPro"/>
</dbReference>
<dbReference type="Pfam" id="PF13365">
    <property type="entry name" value="Trypsin_2"/>
    <property type="match status" value="1"/>
</dbReference>
<feature type="region of interest" description="Disordered" evidence="1">
    <location>
        <begin position="96"/>
        <end position="184"/>
    </location>
</feature>
<reference evidence="3 4" key="1">
    <citation type="journal article" date="2013" name="Mar. Genomics">
        <title>Expression of sulfatases in Rhodopirellula baltica and the diversity of sulfatases in the genus Rhodopirellula.</title>
        <authorList>
            <person name="Wegner C.E."/>
            <person name="Richter-Heitmann T."/>
            <person name="Klindworth A."/>
            <person name="Klockow C."/>
            <person name="Richter M."/>
            <person name="Achstetter T."/>
            <person name="Glockner F.O."/>
            <person name="Harder J."/>
        </authorList>
    </citation>
    <scope>NUCLEOTIDE SEQUENCE [LARGE SCALE GENOMIC DNA]</scope>
    <source>
        <strain evidence="3 4">SWK14</strain>
    </source>
</reference>
<dbReference type="PANTHER" id="PTHR43019:SF23">
    <property type="entry name" value="PROTEASE DO-LIKE 5, CHLOROPLASTIC"/>
    <property type="match status" value="1"/>
</dbReference>
<proteinExistence type="predicted"/>
<protein>
    <submittedName>
        <fullName evidence="3">Uncharacterized protein</fullName>
    </submittedName>
</protein>
<dbReference type="Proteomes" id="UP000010959">
    <property type="component" value="Unassembled WGS sequence"/>
</dbReference>
<comment type="caution">
    <text evidence="3">The sequence shown here is derived from an EMBL/GenBank/DDBJ whole genome shotgun (WGS) entry which is preliminary data.</text>
</comment>
<keyword evidence="2" id="KW-0472">Membrane</keyword>
<dbReference type="InterPro" id="IPR001940">
    <property type="entry name" value="Peptidase_S1C"/>
</dbReference>
<gene>
    <name evidence="3" type="ORF">RBSWK_03472</name>
</gene>
<name>L7CHK3_RHOBT</name>
<feature type="transmembrane region" description="Helical" evidence="2">
    <location>
        <begin position="60"/>
        <end position="80"/>
    </location>
</feature>
<evidence type="ECO:0000256" key="1">
    <source>
        <dbReference type="SAM" id="MobiDB-lite"/>
    </source>
</evidence>
<sequence length="1409" mass="155870">MNELIRCKKCGSSVAAAMSRQAIFCSKCGNRLMAEVKRVSDPVTVPHAVQQAGFFVPRSVVVGTAVVLLSLAAGGMAWWFNASLRRNAEVVPIEKTLTTNDDPANVGEHAESETAAEPQSPLESKVDRAGFASSGSKIVSENGPAERESLEPEKVVVKQEAPTELLDREAATNPVTLSRDQDKVPDRSEVLSRLRSVTVFMRVRTSQGMQTGSGFLFRKDRHSGIVVTNAHVVKVEGSMSPNVNCVFNSGMKDEISLRGYVLGKDESNDLAFIKINQIGLPDPLDLSVNATIQETATVLAAGYPFGEALKTARSNPAITITQGSVSSIRRDDDGKIMLIQVDAGINSGNSGGPLVDERGRLVGVAVAKVAGTNIGFAIPKRILDGSILGRANGLSFERKSLILDQDYWKFNVTLTDPVANIESGKVILYRPQNEFDKLRNAEGDWLIATENVIKEGTLRRGRTGLKVEFHLPPSQESIKCQVRLDVGPDRLPVWTQPIEISRSSVKGAVHSLPGTGREFGPMTEFVREVDETVELPAMMKDFAVNPKTGDIACAGFTTNSAFLVSAEQTGEHSEKTTPKETSLSGKPMRILYKEYDGKAYFLVGCEGSSDVHFLDAETFSLVDTIHCECRQVRTLFSSANSEDPFIYYDGWNLGVPFVGAIDLRDMLDRGSLLDHVKPIAVSSGGERLYLQSDDRRPLLETRSLLGNPSDTKPALTQRTLTFPLATGDHHFVCAPTDRFVINGNRVLSPNLHAQLAKLEFDSFGCFRRRPIIAGLTEQEDNENIARQLRIASSNSFDSIGKTFQLSRELSIRHQRQTGDQPAQNELPPTGYQTKVLIDDRSEAVVLAVGNRLARIPLERFELPEEDFLELNRYSADFIVGQEKEIEIGLAEGKTYVKMPRILEGMKRATGGIRWKPNEKQVGRHSFPVEITRNEKINRFQLEFNVRNPHFLVPVEISGFAVDPGLRYILCWSKFTAGNGGVLQPQTKLAVIPYRSRREPMTTEIDFEVQDVTIVGEYVAMIPRARNPKEIRFYDAASLKPIRKLALKAPVREMRVTEDHLQLILDGAVNSYNIDTLDPIDSVAITETNIRPKPVFTGYSSVCRDGILDSGMLYNTDCSETKLLVGSGTILCLKGVSPKMLPGSFLRRLPKRIEIRGRVLPTRIPDTNLFASVESRVSHENTSNSKKYQKYTVSLNLIDGERNQRASIPITIEEKDVRWNAREVTCHFAGDEFLVGVGQRIYRWSPAVFLYDIQVIGIRRPTDRGELHFIPRQSAFVASQPETLLEHTVVGGVPPYTLSLADDLSGLSFDRISGDVTLSLSEVVASSIPMLREMLQGVDEDDWLEWFETKSNEVADEFHTRTGTGLEGYPVAVPVRLAAADSTGKQCEMQYFVIADVPPEKFIAHLKSDE</sequence>
<dbReference type="EMBL" id="AMWG01000099">
    <property type="protein sequence ID" value="ELP32531.1"/>
    <property type="molecule type" value="Genomic_DNA"/>
</dbReference>
<dbReference type="PRINTS" id="PR00834">
    <property type="entry name" value="PROTEASES2C"/>
</dbReference>
<feature type="compositionally biased region" description="Basic and acidic residues" evidence="1">
    <location>
        <begin position="144"/>
        <end position="157"/>
    </location>
</feature>
<dbReference type="PANTHER" id="PTHR43019">
    <property type="entry name" value="SERINE ENDOPROTEASE DEGS"/>
    <property type="match status" value="1"/>
</dbReference>
<dbReference type="InterPro" id="IPR009003">
    <property type="entry name" value="Peptidase_S1_PA"/>
</dbReference>
<evidence type="ECO:0000313" key="3">
    <source>
        <dbReference type="EMBL" id="ELP32531.1"/>
    </source>
</evidence>
<accession>L7CHK3</accession>
<evidence type="ECO:0000313" key="4">
    <source>
        <dbReference type="Proteomes" id="UP000010959"/>
    </source>
</evidence>
<organism evidence="3 4">
    <name type="scientific">Rhodopirellula baltica SWK14</name>
    <dbReference type="NCBI Taxonomy" id="993516"/>
    <lineage>
        <taxon>Bacteria</taxon>
        <taxon>Pseudomonadati</taxon>
        <taxon>Planctomycetota</taxon>
        <taxon>Planctomycetia</taxon>
        <taxon>Pirellulales</taxon>
        <taxon>Pirellulaceae</taxon>
        <taxon>Rhodopirellula</taxon>
    </lineage>
</organism>
<dbReference type="SUPFAM" id="SSF50494">
    <property type="entry name" value="Trypsin-like serine proteases"/>
    <property type="match status" value="1"/>
</dbReference>
<keyword evidence="2" id="KW-1133">Transmembrane helix</keyword>
<dbReference type="Gene3D" id="2.40.10.120">
    <property type="match status" value="1"/>
</dbReference>